<dbReference type="AlphaFoldDB" id="A0A2P2QA42"/>
<reference evidence="1" key="1">
    <citation type="submission" date="2018-02" db="EMBL/GenBank/DDBJ databases">
        <title>Rhizophora mucronata_Transcriptome.</title>
        <authorList>
            <person name="Meera S.P."/>
            <person name="Sreeshan A."/>
            <person name="Augustine A."/>
        </authorList>
    </citation>
    <scope>NUCLEOTIDE SEQUENCE</scope>
    <source>
        <tissue evidence="1">Leaf</tissue>
    </source>
</reference>
<proteinExistence type="predicted"/>
<organism evidence="1">
    <name type="scientific">Rhizophora mucronata</name>
    <name type="common">Asiatic mangrove</name>
    <dbReference type="NCBI Taxonomy" id="61149"/>
    <lineage>
        <taxon>Eukaryota</taxon>
        <taxon>Viridiplantae</taxon>
        <taxon>Streptophyta</taxon>
        <taxon>Embryophyta</taxon>
        <taxon>Tracheophyta</taxon>
        <taxon>Spermatophyta</taxon>
        <taxon>Magnoliopsida</taxon>
        <taxon>eudicotyledons</taxon>
        <taxon>Gunneridae</taxon>
        <taxon>Pentapetalae</taxon>
        <taxon>rosids</taxon>
        <taxon>fabids</taxon>
        <taxon>Malpighiales</taxon>
        <taxon>Rhizophoraceae</taxon>
        <taxon>Rhizophora</taxon>
    </lineage>
</organism>
<accession>A0A2P2QA42</accession>
<dbReference type="EMBL" id="GGEC01083372">
    <property type="protein sequence ID" value="MBX63856.1"/>
    <property type="molecule type" value="Transcribed_RNA"/>
</dbReference>
<sequence length="27" mass="3104">MPNVDFLEMLGPYLMRCIVLILSHGQL</sequence>
<protein>
    <submittedName>
        <fullName evidence="1">Uncharacterized protein</fullName>
    </submittedName>
</protein>
<name>A0A2P2QA42_RHIMU</name>
<evidence type="ECO:0000313" key="1">
    <source>
        <dbReference type="EMBL" id="MBX63856.1"/>
    </source>
</evidence>